<feature type="transmembrane region" description="Helical" evidence="2">
    <location>
        <begin position="12"/>
        <end position="34"/>
    </location>
</feature>
<keyword evidence="4" id="KW-1185">Reference proteome</keyword>
<evidence type="ECO:0000313" key="3">
    <source>
        <dbReference type="EMBL" id="MDD7965904.1"/>
    </source>
</evidence>
<reference evidence="3 4" key="1">
    <citation type="submission" date="2023-02" db="EMBL/GenBank/DDBJ databases">
        <title>Genome sequencing required for Actinomycetospora new species description.</title>
        <authorList>
            <person name="Saimee Y."/>
            <person name="Duangmal K."/>
        </authorList>
    </citation>
    <scope>NUCLEOTIDE SEQUENCE [LARGE SCALE GENOMIC DNA]</scope>
    <source>
        <strain evidence="3 4">DW7H6</strain>
    </source>
</reference>
<sequence>MDRGGDGSAPGVTAAVTGAAAVAALGVAATMLLAGATALAVVPTLLLVGAQGGLLLALPHAARRTRQFLLAASAEAGLTHLVAGDPTVASALVYLGVGVVFAVIVVAGLALWLPSTDPEPVPEERRGDTAPLPVVDGE</sequence>
<comment type="caution">
    <text evidence="3">The sequence shown here is derived from an EMBL/GenBank/DDBJ whole genome shotgun (WGS) entry which is preliminary data.</text>
</comment>
<name>A0ABT5SSY2_9PSEU</name>
<proteinExistence type="predicted"/>
<gene>
    <name evidence="3" type="ORF">PGB27_11165</name>
</gene>
<keyword evidence="2" id="KW-0812">Transmembrane</keyword>
<evidence type="ECO:0000313" key="4">
    <source>
        <dbReference type="Proteomes" id="UP001300763"/>
    </source>
</evidence>
<evidence type="ECO:0000256" key="2">
    <source>
        <dbReference type="SAM" id="Phobius"/>
    </source>
</evidence>
<protein>
    <recommendedName>
        <fullName evidence="5">Integral membrane protein</fullName>
    </recommendedName>
</protein>
<feature type="region of interest" description="Disordered" evidence="1">
    <location>
        <begin position="117"/>
        <end position="138"/>
    </location>
</feature>
<dbReference type="RefSeq" id="WP_274200438.1">
    <property type="nucleotide sequence ID" value="NZ_JAQZAO010000004.1"/>
</dbReference>
<keyword evidence="2" id="KW-1133">Transmembrane helix</keyword>
<organism evidence="3 4">
    <name type="scientific">Actinomycetospora lemnae</name>
    <dbReference type="NCBI Taxonomy" id="3019891"/>
    <lineage>
        <taxon>Bacteria</taxon>
        <taxon>Bacillati</taxon>
        <taxon>Actinomycetota</taxon>
        <taxon>Actinomycetes</taxon>
        <taxon>Pseudonocardiales</taxon>
        <taxon>Pseudonocardiaceae</taxon>
        <taxon>Actinomycetospora</taxon>
    </lineage>
</organism>
<evidence type="ECO:0000256" key="1">
    <source>
        <dbReference type="SAM" id="MobiDB-lite"/>
    </source>
</evidence>
<evidence type="ECO:0008006" key="5">
    <source>
        <dbReference type="Google" id="ProtNLM"/>
    </source>
</evidence>
<feature type="transmembrane region" description="Helical" evidence="2">
    <location>
        <begin position="91"/>
        <end position="113"/>
    </location>
</feature>
<accession>A0ABT5SSY2</accession>
<keyword evidence="2" id="KW-0472">Membrane</keyword>
<dbReference type="Proteomes" id="UP001300763">
    <property type="component" value="Unassembled WGS sequence"/>
</dbReference>
<feature type="transmembrane region" description="Helical" evidence="2">
    <location>
        <begin position="40"/>
        <end position="58"/>
    </location>
</feature>
<dbReference type="EMBL" id="JAQZAO010000004">
    <property type="protein sequence ID" value="MDD7965904.1"/>
    <property type="molecule type" value="Genomic_DNA"/>
</dbReference>